<feature type="chain" id="PRO_5042941403" evidence="1">
    <location>
        <begin position="21"/>
        <end position="149"/>
    </location>
</feature>
<reference evidence="2 3" key="1">
    <citation type="journal article" date="2017" name="BMC Genomics">
        <title>Genome sequencing of 39 Akkermansia muciniphila isolates reveals its population structure, genomic and functional diverisity, and global distribution in mammalian gut microbiotas.</title>
        <authorList>
            <person name="Guo X."/>
            <person name="Li S."/>
            <person name="Zhang J."/>
            <person name="Wu F."/>
            <person name="Li X."/>
            <person name="Wu D."/>
            <person name="Zhang M."/>
            <person name="Ou Z."/>
            <person name="Jie Z."/>
            <person name="Yan Q."/>
            <person name="Li P."/>
            <person name="Yi J."/>
            <person name="Peng Y."/>
        </authorList>
    </citation>
    <scope>NUCLEOTIDE SEQUENCE [LARGE SCALE GENOMIC DNA]</scope>
    <source>
        <strain evidence="2 3">GP43</strain>
    </source>
</reference>
<evidence type="ECO:0000313" key="2">
    <source>
        <dbReference type="EMBL" id="PNC57604.1"/>
    </source>
</evidence>
<proteinExistence type="predicted"/>
<accession>A0AAP8TA62</accession>
<comment type="caution">
    <text evidence="2">The sequence shown here is derived from an EMBL/GenBank/DDBJ whole genome shotgun (WGS) entry which is preliminary data.</text>
</comment>
<dbReference type="Proteomes" id="UP000235914">
    <property type="component" value="Unassembled WGS sequence"/>
</dbReference>
<feature type="signal peptide" evidence="1">
    <location>
        <begin position="1"/>
        <end position="20"/>
    </location>
</feature>
<dbReference type="EMBL" id="PJKN01000001">
    <property type="protein sequence ID" value="PNC57604.1"/>
    <property type="molecule type" value="Genomic_DNA"/>
</dbReference>
<protein>
    <submittedName>
        <fullName evidence="2">Uncharacterized protein</fullName>
    </submittedName>
</protein>
<evidence type="ECO:0000256" key="1">
    <source>
        <dbReference type="SAM" id="SignalP"/>
    </source>
</evidence>
<gene>
    <name evidence="2" type="ORF">CXU09_00550</name>
</gene>
<keyword evidence="1" id="KW-0732">Signal</keyword>
<dbReference type="RefSeq" id="WP_102735079.1">
    <property type="nucleotide sequence ID" value="NZ_CP033388.1"/>
</dbReference>
<sequence>MRAFTFIMFLCLLCSLSGYAAREKGEIMLFPKSERAVAKSEKKYLEFYRNLNKGVLMYEVKFEEKKQWIERPASEMGKLGERSRKAGNGKIEVLKKVRVKTRGKKVVLVGFKKPLATGEIIKVTVKKIGVYERTERGDGDTWAVYQYEE</sequence>
<name>A0AAP8TA62_9BACT</name>
<dbReference type="AlphaFoldDB" id="A0AAP8TA62"/>
<evidence type="ECO:0000313" key="3">
    <source>
        <dbReference type="Proteomes" id="UP000235914"/>
    </source>
</evidence>
<organism evidence="2 3">
    <name type="scientific">Akkermansia muciniphila</name>
    <dbReference type="NCBI Taxonomy" id="239935"/>
    <lineage>
        <taxon>Bacteria</taxon>
        <taxon>Pseudomonadati</taxon>
        <taxon>Verrucomicrobiota</taxon>
        <taxon>Verrucomicrobiia</taxon>
        <taxon>Verrucomicrobiales</taxon>
        <taxon>Akkermansiaceae</taxon>
        <taxon>Akkermansia</taxon>
    </lineage>
</organism>